<reference evidence="1 2" key="1">
    <citation type="submission" date="2016-10" db="EMBL/GenBank/DDBJ databases">
        <title>Search of new enzymes for the oxidation of sulfur compounds.</title>
        <authorList>
            <person name="Novo A."/>
            <person name="Moreira I.S."/>
            <person name="Castro P.M."/>
        </authorList>
    </citation>
    <scope>NUCLEOTIDE SEQUENCE [LARGE SCALE GENOMIC DNA]</scope>
    <source>
        <strain evidence="1 2">A9</strain>
    </source>
</reference>
<comment type="caution">
    <text evidence="1">The sequence shown here is derived from an EMBL/GenBank/DDBJ whole genome shotgun (WGS) entry which is preliminary data.</text>
</comment>
<gene>
    <name evidence="1" type="ORF">A9HBioS_4997</name>
</gene>
<dbReference type="AlphaFoldDB" id="A0AA94JG40"/>
<proteinExistence type="predicted"/>
<dbReference type="EMBL" id="MKWS01000022">
    <property type="protein sequence ID" value="RVD75030.1"/>
    <property type="molecule type" value="Genomic_DNA"/>
</dbReference>
<sequence length="455" mass="50708">MGFVPLHPGRAPGLVSRHGRRVRYRQHHRIRLTNVQRDRRRRPHRHVARIDHQRLQRGCMFVQFGSGGQFGQAQCRRCQPLPCTRRLDLVQHLTAQFHRHANAAGNPHQQKTDQELDPDFGHHFRQVLRRQHLQPTGKRCQMDKQQRLVTEDQQATGDGFTGGIEQRFQFDLGQVLQQFFTVGLQIGEQGEQLFNVAPDVVQGLLEPSPVSLLQLAVTITETGAGKLRPQRLKPGPLVAKPALQPVQNPFVGRVQRLDMGGGNIGKEGDAITLAPVAVADFQNAARADGMAQRCTETQYPVDVGDHRFEHHRGITDRYEARRLEHVHQGQRAARRAHDHRGLDGLAGFDGSAEVQVVADPEHLFDIQRRPGPELLGPGLVVVQAQAELANQRFDVRVFRVQGGNHQQADAVVQGQKPIGLEHSQALAHVKEVRGLCGGSNGKEVGQVGIGCRAFR</sequence>
<evidence type="ECO:0000313" key="1">
    <source>
        <dbReference type="EMBL" id="RVD75030.1"/>
    </source>
</evidence>
<organism evidence="1 2">
    <name type="scientific">Pseudomonas koreensis</name>
    <dbReference type="NCBI Taxonomy" id="198620"/>
    <lineage>
        <taxon>Bacteria</taxon>
        <taxon>Pseudomonadati</taxon>
        <taxon>Pseudomonadota</taxon>
        <taxon>Gammaproteobacteria</taxon>
        <taxon>Pseudomonadales</taxon>
        <taxon>Pseudomonadaceae</taxon>
        <taxon>Pseudomonas</taxon>
    </lineage>
</organism>
<accession>A0AA94JG40</accession>
<dbReference type="Proteomes" id="UP000288002">
    <property type="component" value="Unassembled WGS sequence"/>
</dbReference>
<evidence type="ECO:0000313" key="2">
    <source>
        <dbReference type="Proteomes" id="UP000288002"/>
    </source>
</evidence>
<protein>
    <submittedName>
        <fullName evidence="1">Uncharacterized protein</fullName>
    </submittedName>
</protein>
<name>A0AA94JG40_9PSED</name>